<name>B8IBD7_METNO</name>
<evidence type="ECO:0000256" key="2">
    <source>
        <dbReference type="SAM" id="MobiDB-lite"/>
    </source>
</evidence>
<reference evidence="3 4" key="1">
    <citation type="submission" date="2009-01" db="EMBL/GenBank/DDBJ databases">
        <title>Complete sequence of chromosome of Methylobacterium nodulans ORS 2060.</title>
        <authorList>
            <consortium name="US DOE Joint Genome Institute"/>
            <person name="Lucas S."/>
            <person name="Copeland A."/>
            <person name="Lapidus A."/>
            <person name="Glavina del Rio T."/>
            <person name="Dalin E."/>
            <person name="Tice H."/>
            <person name="Bruce D."/>
            <person name="Goodwin L."/>
            <person name="Pitluck S."/>
            <person name="Sims D."/>
            <person name="Brettin T."/>
            <person name="Detter J.C."/>
            <person name="Han C."/>
            <person name="Larimer F."/>
            <person name="Land M."/>
            <person name="Hauser L."/>
            <person name="Kyrpides N."/>
            <person name="Ivanova N."/>
            <person name="Marx C.J."/>
            <person name="Richardson P."/>
        </authorList>
    </citation>
    <scope>NUCLEOTIDE SEQUENCE [LARGE SCALE GENOMIC DNA]</scope>
    <source>
        <strain evidence="4">LMG 21967 / CNCM I-2342 / ORS 2060</strain>
    </source>
</reference>
<accession>B8IBD7</accession>
<organism evidence="3 4">
    <name type="scientific">Methylobacterium nodulans (strain LMG 21967 / CNCM I-2342 / ORS 2060)</name>
    <dbReference type="NCBI Taxonomy" id="460265"/>
    <lineage>
        <taxon>Bacteria</taxon>
        <taxon>Pseudomonadati</taxon>
        <taxon>Pseudomonadota</taxon>
        <taxon>Alphaproteobacteria</taxon>
        <taxon>Hyphomicrobiales</taxon>
        <taxon>Methylobacteriaceae</taxon>
        <taxon>Methylobacterium</taxon>
    </lineage>
</organism>
<dbReference type="KEGG" id="mno:Mnod_2377"/>
<evidence type="ECO:0000256" key="1">
    <source>
        <dbReference type="SAM" id="Coils"/>
    </source>
</evidence>
<dbReference type="STRING" id="460265.Mnod_2377"/>
<evidence type="ECO:0000313" key="3">
    <source>
        <dbReference type="EMBL" id="ACL57352.1"/>
    </source>
</evidence>
<gene>
    <name evidence="3" type="ordered locus">Mnod_2377</name>
</gene>
<feature type="region of interest" description="Disordered" evidence="2">
    <location>
        <begin position="207"/>
        <end position="226"/>
    </location>
</feature>
<feature type="coiled-coil region" evidence="1">
    <location>
        <begin position="136"/>
        <end position="163"/>
    </location>
</feature>
<protein>
    <submittedName>
        <fullName evidence="3">Uncharacterized protein</fullName>
    </submittedName>
</protein>
<dbReference type="HOGENOM" id="CLU_949323_0_0_5"/>
<keyword evidence="4" id="KW-1185">Reference proteome</keyword>
<evidence type="ECO:0000313" key="4">
    <source>
        <dbReference type="Proteomes" id="UP000008207"/>
    </source>
</evidence>
<dbReference type="RefSeq" id="WP_015929032.1">
    <property type="nucleotide sequence ID" value="NC_011894.1"/>
</dbReference>
<keyword evidence="1" id="KW-0175">Coiled coil</keyword>
<proteinExistence type="predicted"/>
<dbReference type="EMBL" id="CP001349">
    <property type="protein sequence ID" value="ACL57352.1"/>
    <property type="molecule type" value="Genomic_DNA"/>
</dbReference>
<dbReference type="Proteomes" id="UP000008207">
    <property type="component" value="Chromosome"/>
</dbReference>
<dbReference type="AlphaFoldDB" id="B8IBD7"/>
<sequence>MTSPASKQCGEVAPAGRITHSELVEMFGERLPIEALALLGDPPLYDTIEETRAALRDLAAQHRTTGDLREAIATIIHDELDGLAPRGPDTAVQHALGRIAQRILAGPLADLRDSLAIAQETTISLRMAHSEDAATIADLRARTEAAEAAVERLTRQRDEALAALSASRTCDGSGGGAGEVFGAHCAAPPPPSAPASGTGSQPLFQRETARTGSGRECGRSQDGTSGTSVLRAEWCDHCHMSWGAIWVRQPDGRLSSLPCPKCGGHGCYLAEDAAAPATGGQHGDRAPTEADLR</sequence>